<keyword evidence="2" id="KW-0732">Signal</keyword>
<proteinExistence type="predicted"/>
<dbReference type="EMBL" id="VSRR010048464">
    <property type="protein sequence ID" value="MPC78455.1"/>
    <property type="molecule type" value="Genomic_DNA"/>
</dbReference>
<comment type="caution">
    <text evidence="3">The sequence shown here is derived from an EMBL/GenBank/DDBJ whole genome shotgun (WGS) entry which is preliminary data.</text>
</comment>
<evidence type="ECO:0000313" key="3">
    <source>
        <dbReference type="EMBL" id="MPC78455.1"/>
    </source>
</evidence>
<feature type="compositionally biased region" description="Polar residues" evidence="1">
    <location>
        <begin position="22"/>
        <end position="58"/>
    </location>
</feature>
<evidence type="ECO:0000313" key="4">
    <source>
        <dbReference type="Proteomes" id="UP000324222"/>
    </source>
</evidence>
<dbReference type="Proteomes" id="UP000324222">
    <property type="component" value="Unassembled WGS sequence"/>
</dbReference>
<feature type="signal peptide" evidence="2">
    <location>
        <begin position="1"/>
        <end position="23"/>
    </location>
</feature>
<feature type="chain" id="PRO_5022773147" evidence="2">
    <location>
        <begin position="24"/>
        <end position="58"/>
    </location>
</feature>
<dbReference type="AlphaFoldDB" id="A0A5B7I8J0"/>
<gene>
    <name evidence="3" type="ORF">E2C01_072941</name>
</gene>
<protein>
    <submittedName>
        <fullName evidence="3">Uncharacterized protein</fullName>
    </submittedName>
</protein>
<evidence type="ECO:0000256" key="2">
    <source>
        <dbReference type="SAM" id="SignalP"/>
    </source>
</evidence>
<evidence type="ECO:0000256" key="1">
    <source>
        <dbReference type="SAM" id="MobiDB-lite"/>
    </source>
</evidence>
<accession>A0A5B7I8J0</accession>
<keyword evidence="4" id="KW-1185">Reference proteome</keyword>
<organism evidence="3 4">
    <name type="scientific">Portunus trituberculatus</name>
    <name type="common">Swimming crab</name>
    <name type="synonym">Neptunus trituberculatus</name>
    <dbReference type="NCBI Taxonomy" id="210409"/>
    <lineage>
        <taxon>Eukaryota</taxon>
        <taxon>Metazoa</taxon>
        <taxon>Ecdysozoa</taxon>
        <taxon>Arthropoda</taxon>
        <taxon>Crustacea</taxon>
        <taxon>Multicrustacea</taxon>
        <taxon>Malacostraca</taxon>
        <taxon>Eumalacostraca</taxon>
        <taxon>Eucarida</taxon>
        <taxon>Decapoda</taxon>
        <taxon>Pleocyemata</taxon>
        <taxon>Brachyura</taxon>
        <taxon>Eubrachyura</taxon>
        <taxon>Portunoidea</taxon>
        <taxon>Portunidae</taxon>
        <taxon>Portuninae</taxon>
        <taxon>Portunus</taxon>
    </lineage>
</organism>
<reference evidence="3 4" key="1">
    <citation type="submission" date="2019-05" db="EMBL/GenBank/DDBJ databases">
        <title>Another draft genome of Portunus trituberculatus and its Hox gene families provides insights of decapod evolution.</title>
        <authorList>
            <person name="Jeong J.-H."/>
            <person name="Song I."/>
            <person name="Kim S."/>
            <person name="Choi T."/>
            <person name="Kim D."/>
            <person name="Ryu S."/>
            <person name="Kim W."/>
        </authorList>
    </citation>
    <scope>NUCLEOTIDE SEQUENCE [LARGE SCALE GENOMIC DNA]</scope>
    <source>
        <tissue evidence="3">Muscle</tissue>
    </source>
</reference>
<name>A0A5B7I8J0_PORTR</name>
<feature type="region of interest" description="Disordered" evidence="1">
    <location>
        <begin position="17"/>
        <end position="58"/>
    </location>
</feature>
<sequence length="58" mass="6052">MRSLLFFTKLLACVTGLPEPTQGESQDSGSGRQTLAIQTPPDSSGPQATLVSQTTSLT</sequence>